<gene>
    <name evidence="2" type="ORF">EYF80_044417</name>
</gene>
<dbReference type="AlphaFoldDB" id="A0A4Z2FVY8"/>
<evidence type="ECO:0000256" key="1">
    <source>
        <dbReference type="SAM" id="MobiDB-lite"/>
    </source>
</evidence>
<name>A0A4Z2FVY8_9TELE</name>
<dbReference type="Proteomes" id="UP000314294">
    <property type="component" value="Unassembled WGS sequence"/>
</dbReference>
<reference evidence="2 3" key="1">
    <citation type="submission" date="2019-03" db="EMBL/GenBank/DDBJ databases">
        <title>First draft genome of Liparis tanakae, snailfish: a comprehensive survey of snailfish specific genes.</title>
        <authorList>
            <person name="Kim W."/>
            <person name="Song I."/>
            <person name="Jeong J.-H."/>
            <person name="Kim D."/>
            <person name="Kim S."/>
            <person name="Ryu S."/>
            <person name="Song J.Y."/>
            <person name="Lee S.K."/>
        </authorList>
    </citation>
    <scope>NUCLEOTIDE SEQUENCE [LARGE SCALE GENOMIC DNA]</scope>
    <source>
        <tissue evidence="2">Muscle</tissue>
    </source>
</reference>
<evidence type="ECO:0000313" key="2">
    <source>
        <dbReference type="EMBL" id="TNN45396.1"/>
    </source>
</evidence>
<sequence length="139" mass="14734">MPSPVGFTPNTHPKAKTSDCLQKGSLSSSVSGDSCWMISGARRPLKQRDDQVCAGEVQQLQDETWAYRQRAALDELSSPPSPCVTPEALNPTEPQVTGSRAPGADTSCIFIPDVDPDSSCTSGSLSLLRLPACSGRRVS</sequence>
<protein>
    <submittedName>
        <fullName evidence="2">Uncharacterized protein</fullName>
    </submittedName>
</protein>
<comment type="caution">
    <text evidence="2">The sequence shown here is derived from an EMBL/GenBank/DDBJ whole genome shotgun (WGS) entry which is preliminary data.</text>
</comment>
<dbReference type="EMBL" id="SRLO01000849">
    <property type="protein sequence ID" value="TNN45396.1"/>
    <property type="molecule type" value="Genomic_DNA"/>
</dbReference>
<accession>A0A4Z2FVY8</accession>
<organism evidence="2 3">
    <name type="scientific">Liparis tanakae</name>
    <name type="common">Tanaka's snailfish</name>
    <dbReference type="NCBI Taxonomy" id="230148"/>
    <lineage>
        <taxon>Eukaryota</taxon>
        <taxon>Metazoa</taxon>
        <taxon>Chordata</taxon>
        <taxon>Craniata</taxon>
        <taxon>Vertebrata</taxon>
        <taxon>Euteleostomi</taxon>
        <taxon>Actinopterygii</taxon>
        <taxon>Neopterygii</taxon>
        <taxon>Teleostei</taxon>
        <taxon>Neoteleostei</taxon>
        <taxon>Acanthomorphata</taxon>
        <taxon>Eupercaria</taxon>
        <taxon>Perciformes</taxon>
        <taxon>Cottioidei</taxon>
        <taxon>Cottales</taxon>
        <taxon>Liparidae</taxon>
        <taxon>Liparis</taxon>
    </lineage>
</organism>
<proteinExistence type="predicted"/>
<keyword evidence="3" id="KW-1185">Reference proteome</keyword>
<evidence type="ECO:0000313" key="3">
    <source>
        <dbReference type="Proteomes" id="UP000314294"/>
    </source>
</evidence>
<feature type="region of interest" description="Disordered" evidence="1">
    <location>
        <begin position="76"/>
        <end position="103"/>
    </location>
</feature>
<feature type="region of interest" description="Disordered" evidence="1">
    <location>
        <begin position="1"/>
        <end position="31"/>
    </location>
</feature>